<reference evidence="1" key="1">
    <citation type="journal article" date="2022" name="bioRxiv">
        <title>Sequencing and chromosome-scale assembly of the giantPleurodeles waltlgenome.</title>
        <authorList>
            <person name="Brown T."/>
            <person name="Elewa A."/>
            <person name="Iarovenko S."/>
            <person name="Subramanian E."/>
            <person name="Araus A.J."/>
            <person name="Petzold A."/>
            <person name="Susuki M."/>
            <person name="Suzuki K.-i.T."/>
            <person name="Hayashi T."/>
            <person name="Toyoda A."/>
            <person name="Oliveira C."/>
            <person name="Osipova E."/>
            <person name="Leigh N.D."/>
            <person name="Simon A."/>
            <person name="Yun M.H."/>
        </authorList>
    </citation>
    <scope>NUCLEOTIDE SEQUENCE</scope>
    <source>
        <strain evidence="1">20211129_DDA</strain>
        <tissue evidence="1">Liver</tissue>
    </source>
</reference>
<sequence length="375" mass="40406">MEPRKVVKALKVLQDEGREDLLREGVLEEAWVGLRRPKRLSAEGVSAAVAACTSPVRAGKKFCGKSATIRKVARSPVHVETVDVGLPGHSLGGLKRWGICSLPRRQGSSLLTRVTAGGRGSINAAAVARRGCIGAQNRFAHVRIGSEKQTRAPLETSAEREWLVLEEGWLAGTSKMAAPSDFSQQSAVSEERMSGLHGRGEAPVARVEEDVVVISDDEEEVQVSQVWTLAREKRSKLVSSGKKGGSFMQLIPRVVSPMLHRVQSWGISNQAVLQLVEQIELVDQDGTVLKGTVCGERSSSGAIGRAYVSLDLRHPEVGECPSGCDTSHVSSEHGLQAIHRRSGRIVGEQSVPVKVRVPSVHRLEGRVKPGAVYPT</sequence>
<evidence type="ECO:0000313" key="2">
    <source>
        <dbReference type="Proteomes" id="UP001066276"/>
    </source>
</evidence>
<dbReference type="Proteomes" id="UP001066276">
    <property type="component" value="Chromosome 3_2"/>
</dbReference>
<organism evidence="1 2">
    <name type="scientific">Pleurodeles waltl</name>
    <name type="common">Iberian ribbed newt</name>
    <dbReference type="NCBI Taxonomy" id="8319"/>
    <lineage>
        <taxon>Eukaryota</taxon>
        <taxon>Metazoa</taxon>
        <taxon>Chordata</taxon>
        <taxon>Craniata</taxon>
        <taxon>Vertebrata</taxon>
        <taxon>Euteleostomi</taxon>
        <taxon>Amphibia</taxon>
        <taxon>Batrachia</taxon>
        <taxon>Caudata</taxon>
        <taxon>Salamandroidea</taxon>
        <taxon>Salamandridae</taxon>
        <taxon>Pleurodelinae</taxon>
        <taxon>Pleurodeles</taxon>
    </lineage>
</organism>
<gene>
    <name evidence="1" type="ORF">NDU88_000511</name>
</gene>
<protein>
    <submittedName>
        <fullName evidence="1">Uncharacterized protein</fullName>
    </submittedName>
</protein>
<name>A0AAV7TFN8_PLEWA</name>
<comment type="caution">
    <text evidence="1">The sequence shown here is derived from an EMBL/GenBank/DDBJ whole genome shotgun (WGS) entry which is preliminary data.</text>
</comment>
<evidence type="ECO:0000313" key="1">
    <source>
        <dbReference type="EMBL" id="KAJ1175220.1"/>
    </source>
</evidence>
<accession>A0AAV7TFN8</accession>
<keyword evidence="2" id="KW-1185">Reference proteome</keyword>
<proteinExistence type="predicted"/>
<dbReference type="AlphaFoldDB" id="A0AAV7TFN8"/>
<dbReference type="EMBL" id="JANPWB010000006">
    <property type="protein sequence ID" value="KAJ1175220.1"/>
    <property type="molecule type" value="Genomic_DNA"/>
</dbReference>